<protein>
    <submittedName>
        <fullName evidence="1">Uncharacterized protein</fullName>
    </submittedName>
</protein>
<dbReference type="RefSeq" id="WP_167112689.1">
    <property type="nucleotide sequence ID" value="NZ_JAAQTO010000018.1"/>
</dbReference>
<dbReference type="Proteomes" id="UP001318321">
    <property type="component" value="Unassembled WGS sequence"/>
</dbReference>
<dbReference type="EMBL" id="JAAQTO010000018">
    <property type="protein sequence ID" value="NIC05276.1"/>
    <property type="molecule type" value="Genomic_DNA"/>
</dbReference>
<name>A0ABX0PQ83_9GAMM</name>
<evidence type="ECO:0000313" key="2">
    <source>
        <dbReference type="Proteomes" id="UP001318321"/>
    </source>
</evidence>
<reference evidence="1 2" key="1">
    <citation type="submission" date="2020-03" db="EMBL/GenBank/DDBJ databases">
        <title>Identification of Halomonas strains.</title>
        <authorList>
            <person name="Xiao Z."/>
            <person name="Dong F."/>
            <person name="Wang Z."/>
            <person name="Zhao J.-Y."/>
        </authorList>
    </citation>
    <scope>NUCLEOTIDE SEQUENCE [LARGE SCALE GENOMIC DNA]</scope>
    <source>
        <strain evidence="1 2">DX6</strain>
    </source>
</reference>
<gene>
    <name evidence="1" type="ORF">HBJ55_07550</name>
</gene>
<sequence length="87" mass="10109">MRQEIISAAGVDMELTMLRDGSSRHWLVMARWQNELDELQTHTMPPLDPALDETQAWQEARAWAPRLKTSEQLENQGLQPKFQTHIV</sequence>
<accession>A0ABX0PQ83</accession>
<comment type="caution">
    <text evidence="1">The sequence shown here is derived from an EMBL/GenBank/DDBJ whole genome shotgun (WGS) entry which is preliminary data.</text>
</comment>
<evidence type="ECO:0000313" key="1">
    <source>
        <dbReference type="EMBL" id="NIC05276.1"/>
    </source>
</evidence>
<proteinExistence type="predicted"/>
<organism evidence="1 2">
    <name type="scientific">Billgrantia bachuensis</name>
    <dbReference type="NCBI Taxonomy" id="2717286"/>
    <lineage>
        <taxon>Bacteria</taxon>
        <taxon>Pseudomonadati</taxon>
        <taxon>Pseudomonadota</taxon>
        <taxon>Gammaproteobacteria</taxon>
        <taxon>Oceanospirillales</taxon>
        <taxon>Halomonadaceae</taxon>
        <taxon>Billgrantia</taxon>
    </lineage>
</organism>
<keyword evidence="2" id="KW-1185">Reference proteome</keyword>